<dbReference type="Proteomes" id="UP000001940">
    <property type="component" value="Chromosome IV"/>
</dbReference>
<dbReference type="EMBL" id="BX284604">
    <property type="protein sequence ID" value="CCD70257.2"/>
    <property type="molecule type" value="Genomic_DNA"/>
</dbReference>
<feature type="compositionally biased region" description="Basic and acidic residues" evidence="1">
    <location>
        <begin position="347"/>
        <end position="356"/>
    </location>
</feature>
<dbReference type="InterPro" id="IPR002123">
    <property type="entry name" value="Plipid/glycerol_acylTrfase"/>
</dbReference>
<keyword evidence="4" id="KW-0012">Acyltransferase</keyword>
<dbReference type="AlphaFoldDB" id="H2KZX0"/>
<keyword evidence="7" id="KW-1267">Proteomics identification</keyword>
<keyword evidence="2" id="KW-1133">Transmembrane helix</keyword>
<proteinExistence type="evidence at protein level"/>
<dbReference type="GO" id="GO:0016746">
    <property type="term" value="F:acyltransferase activity"/>
    <property type="evidence" value="ECO:0007669"/>
    <property type="project" value="UniProtKB-KW"/>
</dbReference>
<dbReference type="Bgee" id="WBGene00021394">
    <property type="expression patterns" value="Expressed in pharyngeal muscle cell (C elegans) and 3 other cell types or tissues"/>
</dbReference>
<feature type="region of interest" description="Disordered" evidence="1">
    <location>
        <begin position="310"/>
        <end position="369"/>
    </location>
</feature>
<feature type="domain" description="Phospholipid/glycerol acyltransferase" evidence="3">
    <location>
        <begin position="92"/>
        <end position="216"/>
    </location>
</feature>
<keyword evidence="2" id="KW-0812">Transmembrane</keyword>
<feature type="transmembrane region" description="Helical" evidence="2">
    <location>
        <begin position="23"/>
        <end position="52"/>
    </location>
</feature>
<dbReference type="PANTHER" id="PTHR22753:SF14">
    <property type="entry name" value="MONOACYLGLYCEROL_DIACYLGLYCEROL O-ACYLTRANSFERASE"/>
    <property type="match status" value="1"/>
</dbReference>
<dbReference type="SUPFAM" id="SSF69593">
    <property type="entry name" value="Glycerol-3-phosphate (1)-acyltransferase"/>
    <property type="match status" value="1"/>
</dbReference>
<reference evidence="4 5" key="1">
    <citation type="journal article" date="1998" name="Science">
        <title>Genome sequence of the nematode C. elegans: a platform for investigating biology.</title>
        <authorList>
            <consortium name="The C. elegans sequencing consortium"/>
            <person name="Sulson J.E."/>
            <person name="Waterston R."/>
        </authorList>
    </citation>
    <scope>NUCLEOTIDE SEQUENCE [LARGE SCALE GENOMIC DNA]</scope>
    <source>
        <strain evidence="4 5">Bristol N2</strain>
    </source>
</reference>
<name>H2KZX0_CAEEL</name>
<dbReference type="ExpressionAtlas" id="H2KZX0">
    <property type="expression patterns" value="baseline and differential"/>
</dbReference>
<protein>
    <submittedName>
        <fullName evidence="4">Phospholipid/glycerol acyltransferase domain-containing protein</fullName>
    </submittedName>
</protein>
<evidence type="ECO:0000313" key="6">
    <source>
        <dbReference type="WormBase" id="Y38C1AA.1d"/>
    </source>
</evidence>
<dbReference type="Pfam" id="PF01553">
    <property type="entry name" value="Acyltransferase"/>
    <property type="match status" value="1"/>
</dbReference>
<evidence type="ECO:0000256" key="2">
    <source>
        <dbReference type="SAM" id="Phobius"/>
    </source>
</evidence>
<gene>
    <name evidence="4" type="ORF">CELE_Y38C1AA.1</name>
    <name evidence="4 6" type="ORF">Y38C1AA.1</name>
</gene>
<dbReference type="CDD" id="cd07987">
    <property type="entry name" value="LPLAT_MGAT-like"/>
    <property type="match status" value="1"/>
</dbReference>
<dbReference type="HOGENOM" id="CLU_3360204_0_0_1"/>
<dbReference type="WormBase" id="Y38C1AA.1d">
    <property type="protein sequence ID" value="CE52172"/>
    <property type="gene ID" value="WBGene00021394"/>
</dbReference>
<keyword evidence="2" id="KW-0472">Membrane</keyword>
<keyword evidence="5" id="KW-1185">Reference proteome</keyword>
<dbReference type="PANTHER" id="PTHR22753">
    <property type="entry name" value="TRANSMEMBRANE PROTEIN 68"/>
    <property type="match status" value="1"/>
</dbReference>
<evidence type="ECO:0000313" key="4">
    <source>
        <dbReference type="EMBL" id="CCD70257.2"/>
    </source>
</evidence>
<dbReference type="SMR" id="H2KZX0"/>
<evidence type="ECO:0000256" key="1">
    <source>
        <dbReference type="SAM" id="MobiDB-lite"/>
    </source>
</evidence>
<dbReference type="OrthoDB" id="44277at2759"/>
<sequence>MFQWLHETILNWAHAIYEFVPEYLLWLLLPFFILFIFPIFLVFFIYGCVIFVHIYGHRHQIREAYHTSYWEGARVAIASFWDGVGNVWHGYELRGIENVPDEGSALFIYYHGCLPLDVYYLISKLVIHKNRSLHCVGDKFIFKIPGWRPLCKLFSITSGTVEECTEELKEGNLLCIAPGGVREALFSDPNVYDILWGKRLGFAKVIIGSKTPVIPMFTENCRESFRTPEWGRSFFRWIYEKTKIPLCPIYGGFPVKMITHLGKPIYFDFDTVTPEEVRKTVKREIRMMIKEHQRLPGSVWRGIAQRWSSTSSKKKNSDEPEQAVSIELLQRNGAGTTSPTSDSEDIVVLRRDRSGVEDDDDEVDELGGI</sequence>
<evidence type="ECO:0007829" key="7">
    <source>
        <dbReference type="PeptideAtlas" id="H2KZX0"/>
    </source>
</evidence>
<organism evidence="4 5">
    <name type="scientific">Caenorhabditis elegans</name>
    <dbReference type="NCBI Taxonomy" id="6239"/>
    <lineage>
        <taxon>Eukaryota</taxon>
        <taxon>Metazoa</taxon>
        <taxon>Ecdysozoa</taxon>
        <taxon>Nematoda</taxon>
        <taxon>Chromadorea</taxon>
        <taxon>Rhabditida</taxon>
        <taxon>Rhabditina</taxon>
        <taxon>Rhabditomorpha</taxon>
        <taxon>Rhabditoidea</taxon>
        <taxon>Rhabditidae</taxon>
        <taxon>Peloderinae</taxon>
        <taxon>Caenorhabditis</taxon>
    </lineage>
</organism>
<accession>H2KZX0</accession>
<dbReference type="AGR" id="WB:WBGene00021394"/>
<evidence type="ECO:0000313" key="5">
    <source>
        <dbReference type="Proteomes" id="UP000001940"/>
    </source>
</evidence>
<keyword evidence="4" id="KW-0808">Transferase</keyword>
<feature type="compositionally biased region" description="Acidic residues" evidence="1">
    <location>
        <begin position="357"/>
        <end position="369"/>
    </location>
</feature>
<evidence type="ECO:0000259" key="3">
    <source>
        <dbReference type="Pfam" id="PF01553"/>
    </source>
</evidence>